<dbReference type="InterPro" id="IPR043159">
    <property type="entry name" value="Lectin_gal-bd_sf"/>
</dbReference>
<evidence type="ECO:0000256" key="1">
    <source>
        <dbReference type="SAM" id="MobiDB-lite"/>
    </source>
</evidence>
<accession>A0A095BYK3</accession>
<dbReference type="EMBL" id="KL250595">
    <property type="protein sequence ID" value="KGB34213.1"/>
    <property type="molecule type" value="Genomic_DNA"/>
</dbReference>
<feature type="chain" id="PRO_5043310083" evidence="3">
    <location>
        <begin position="21"/>
        <end position="882"/>
    </location>
</feature>
<keyword evidence="2" id="KW-1133">Transmembrane helix</keyword>
<name>A0A095BYK3_SCHHA</name>
<feature type="compositionally biased region" description="Basic and acidic residues" evidence="1">
    <location>
        <begin position="658"/>
        <end position="667"/>
    </location>
</feature>
<sequence length="882" mass="99441">MLIIPCSLSLLFDLLNNSLGLKQFVITLCTNVEVNSYSNPMIIDQQTSISCPYRTTLHIFDAYYSQVLDKNSQCSNSPEHIERNLKYLDRPTTKFSLITECYAKSIGQIVKRLCDGTNRCDLIHQLKQKNITNCPYPSVLQVNYTCFPVYSKQEVICADSYVELSCKAFSMDMGLIVLEAVLNHNLSIQLTLPSETSLQGCLRSNANGVNKGNMPDNSQTKSSVTPAEYITDHNIKKISCPSIDSISVISNKCNGYLTCTVSPNLVLESLHLINSRKSTLFKQMSCTKSYLYLRYTCVHNLFLENTLRSEDSKTSIKLRGKQTFKPRKRLNKSSGNGRINHKMNDMNVILFNDNLSLYSGQIDVSTSQLNSVEPKPRSPNIAINDELLSVLNELSVSPKTKPTHIYLSALLPSVLCIMVSCIFAIGILCHRKQLFKKKLKSNYISRILHNPTYCDQHSTYNVTIDDNNHETVCQSDLQTNHSYLSKSVKNCISEWESGKNYTPYLQSLQQVNCSTGHSTQYCPNCNNEQKDLSHLFHYQNISYGDNDIISNNNIINQSVKASPNSSGQMPSTENSFPLTSSEMINKTENLSPSSIKCLSHGFVNNSMMHYNQCYSSQFNHTTGLSYGNFTNGSNNIINNNNDSINSKQINQQTNTLKSNEHEDDTKPKQLHPLNDSLVSNTKLYFYQDDELIPNIHEKLYDVNIHEKEKVTSGPQEKPVNVNKVDLSINSSEQINCKTKRRLAPPLFSSGDDLLPNYMMNTKSPAHLKYGIIPVVRYPYDSDDQLKDSDSDVSKYPQAKDSLNYLRNYENKPDICLNVNNDNSNQKYSISTSPTFNMLNPNRSQLSRTASDHKVQNPVSPSLIRSVTSQITNNSANSFVKIS</sequence>
<evidence type="ECO:0000256" key="2">
    <source>
        <dbReference type="SAM" id="Phobius"/>
    </source>
</evidence>
<dbReference type="Gene3D" id="2.60.120.740">
    <property type="match status" value="1"/>
</dbReference>
<protein>
    <submittedName>
        <fullName evidence="4">Uncharacterized protein</fullName>
    </submittedName>
</protein>
<keyword evidence="2" id="KW-0812">Transmembrane</keyword>
<evidence type="ECO:0000313" key="4">
    <source>
        <dbReference type="EMBL" id="KGB34213.1"/>
    </source>
</evidence>
<keyword evidence="3" id="KW-0732">Signal</keyword>
<reference evidence="4" key="1">
    <citation type="journal article" date="2012" name="Nat. Genet.">
        <title>Whole-genome sequence of Schistosoma haematobium.</title>
        <authorList>
            <person name="Young N.D."/>
            <person name="Jex A.R."/>
            <person name="Li B."/>
            <person name="Liu S."/>
            <person name="Yang L."/>
            <person name="Xiong Z."/>
            <person name="Li Y."/>
            <person name="Cantacessi C."/>
            <person name="Hall R.S."/>
            <person name="Xu X."/>
            <person name="Chen F."/>
            <person name="Wu X."/>
            <person name="Zerlotini A."/>
            <person name="Oliveira G."/>
            <person name="Hofmann A."/>
            <person name="Zhang G."/>
            <person name="Fang X."/>
            <person name="Kang Y."/>
            <person name="Campbell B.E."/>
            <person name="Loukas A."/>
            <person name="Ranganathan S."/>
            <person name="Rollinson D."/>
            <person name="Rinaldi G."/>
            <person name="Brindley P.J."/>
            <person name="Yang H."/>
            <person name="Wang J."/>
            <person name="Wang J."/>
            <person name="Gasser R.B."/>
        </authorList>
    </citation>
    <scope>NUCLEOTIDE SEQUENCE [LARGE SCALE GENOMIC DNA]</scope>
</reference>
<feature type="transmembrane region" description="Helical" evidence="2">
    <location>
        <begin position="405"/>
        <end position="429"/>
    </location>
</feature>
<evidence type="ECO:0000256" key="3">
    <source>
        <dbReference type="SAM" id="SignalP"/>
    </source>
</evidence>
<proteinExistence type="predicted"/>
<keyword evidence="2" id="KW-0472">Membrane</keyword>
<dbReference type="CDD" id="cd22823">
    <property type="entry name" value="Gal_Rha_Lectin"/>
    <property type="match status" value="1"/>
</dbReference>
<organism evidence="4">
    <name type="scientific">Schistosoma haematobium</name>
    <name type="common">Blood fluke</name>
    <dbReference type="NCBI Taxonomy" id="6185"/>
    <lineage>
        <taxon>Eukaryota</taxon>
        <taxon>Metazoa</taxon>
        <taxon>Spiralia</taxon>
        <taxon>Lophotrochozoa</taxon>
        <taxon>Platyhelminthes</taxon>
        <taxon>Trematoda</taxon>
        <taxon>Digenea</taxon>
        <taxon>Strigeidida</taxon>
        <taxon>Schistosomatoidea</taxon>
        <taxon>Schistosomatidae</taxon>
        <taxon>Schistosoma</taxon>
    </lineage>
</organism>
<gene>
    <name evidence="4" type="ORF">MS3_02422</name>
</gene>
<dbReference type="AlphaFoldDB" id="A0A095BYK3"/>
<feature type="signal peptide" evidence="3">
    <location>
        <begin position="1"/>
        <end position="20"/>
    </location>
</feature>
<feature type="region of interest" description="Disordered" evidence="1">
    <location>
        <begin position="654"/>
        <end position="673"/>
    </location>
</feature>